<name>A0A8S3TYA9_MYTED</name>
<comment type="caution">
    <text evidence="3">The sequence shown here is derived from an EMBL/GenBank/DDBJ whole genome shotgun (WGS) entry which is preliminary data.</text>
</comment>
<feature type="domain" description="MAM" evidence="2">
    <location>
        <begin position="100"/>
        <end position="140"/>
    </location>
</feature>
<evidence type="ECO:0000313" key="3">
    <source>
        <dbReference type="EMBL" id="CAG2236372.1"/>
    </source>
</evidence>
<sequence length="150" mass="16598">MDSNLNVILSFLHVFVYVFSKELNHTGFPEETFISNSSKISCAGNTTITIVDLNVEQYPTTCSEYKHCNLTEEEANAIKKRCNKKHLALSQRLFQRTVNGSCSFENELCGWSISSNGTYQWIRGGGKSPGNSTGPDTNTTSSKIALQTCN</sequence>
<evidence type="ECO:0000259" key="2">
    <source>
        <dbReference type="PROSITE" id="PS50060"/>
    </source>
</evidence>
<evidence type="ECO:0000256" key="1">
    <source>
        <dbReference type="SAM" id="SignalP"/>
    </source>
</evidence>
<protein>
    <recommendedName>
        <fullName evidence="2">MAM domain-containing protein</fullName>
    </recommendedName>
</protein>
<gene>
    <name evidence="3" type="ORF">MEDL_48902</name>
</gene>
<reference evidence="3" key="1">
    <citation type="submission" date="2021-03" db="EMBL/GenBank/DDBJ databases">
        <authorList>
            <person name="Bekaert M."/>
        </authorList>
    </citation>
    <scope>NUCLEOTIDE SEQUENCE</scope>
</reference>
<proteinExistence type="predicted"/>
<dbReference type="OrthoDB" id="10437344at2759"/>
<evidence type="ECO:0000313" key="4">
    <source>
        <dbReference type="Proteomes" id="UP000683360"/>
    </source>
</evidence>
<dbReference type="AlphaFoldDB" id="A0A8S3TYA9"/>
<dbReference type="GO" id="GO:0016020">
    <property type="term" value="C:membrane"/>
    <property type="evidence" value="ECO:0007669"/>
    <property type="project" value="InterPro"/>
</dbReference>
<dbReference type="EMBL" id="CAJPWZ010002352">
    <property type="protein sequence ID" value="CAG2236372.1"/>
    <property type="molecule type" value="Genomic_DNA"/>
</dbReference>
<dbReference type="Proteomes" id="UP000683360">
    <property type="component" value="Unassembled WGS sequence"/>
</dbReference>
<keyword evidence="1" id="KW-0732">Signal</keyword>
<dbReference type="InterPro" id="IPR013320">
    <property type="entry name" value="ConA-like_dom_sf"/>
</dbReference>
<dbReference type="PROSITE" id="PS50060">
    <property type="entry name" value="MAM_2"/>
    <property type="match status" value="1"/>
</dbReference>
<feature type="signal peptide" evidence="1">
    <location>
        <begin position="1"/>
        <end position="20"/>
    </location>
</feature>
<dbReference type="SUPFAM" id="SSF49899">
    <property type="entry name" value="Concanavalin A-like lectins/glucanases"/>
    <property type="match status" value="1"/>
</dbReference>
<organism evidence="3 4">
    <name type="scientific">Mytilus edulis</name>
    <name type="common">Blue mussel</name>
    <dbReference type="NCBI Taxonomy" id="6550"/>
    <lineage>
        <taxon>Eukaryota</taxon>
        <taxon>Metazoa</taxon>
        <taxon>Spiralia</taxon>
        <taxon>Lophotrochozoa</taxon>
        <taxon>Mollusca</taxon>
        <taxon>Bivalvia</taxon>
        <taxon>Autobranchia</taxon>
        <taxon>Pteriomorphia</taxon>
        <taxon>Mytilida</taxon>
        <taxon>Mytiloidea</taxon>
        <taxon>Mytilidae</taxon>
        <taxon>Mytilinae</taxon>
        <taxon>Mytilus</taxon>
    </lineage>
</organism>
<keyword evidence="4" id="KW-1185">Reference proteome</keyword>
<feature type="chain" id="PRO_5035741043" description="MAM domain-containing protein" evidence="1">
    <location>
        <begin position="21"/>
        <end position="150"/>
    </location>
</feature>
<dbReference type="Gene3D" id="2.60.120.200">
    <property type="match status" value="1"/>
</dbReference>
<accession>A0A8S3TYA9</accession>
<dbReference type="InterPro" id="IPR000998">
    <property type="entry name" value="MAM_dom"/>
</dbReference>